<keyword evidence="1" id="KW-0812">Transmembrane</keyword>
<comment type="caution">
    <text evidence="4">The sequence shown here is derived from an EMBL/GenBank/DDBJ whole genome shotgun (WGS) entry which is preliminary data.</text>
</comment>
<feature type="transmembrane region" description="Helical" evidence="1">
    <location>
        <begin position="36"/>
        <end position="54"/>
    </location>
</feature>
<feature type="domain" description="GGDEF" evidence="3">
    <location>
        <begin position="248"/>
        <end position="379"/>
    </location>
</feature>
<dbReference type="InterPro" id="IPR029787">
    <property type="entry name" value="Nucleotide_cyclase"/>
</dbReference>
<dbReference type="Gene3D" id="3.20.20.450">
    <property type="entry name" value="EAL domain"/>
    <property type="match status" value="1"/>
</dbReference>
<gene>
    <name evidence="4" type="ORF">M0G41_08065</name>
</gene>
<protein>
    <submittedName>
        <fullName evidence="4">EAL domain-containing protein</fullName>
    </submittedName>
</protein>
<dbReference type="SUPFAM" id="SSF55073">
    <property type="entry name" value="Nucleotide cyclase"/>
    <property type="match status" value="1"/>
</dbReference>
<feature type="transmembrane region" description="Helical" evidence="1">
    <location>
        <begin position="66"/>
        <end position="85"/>
    </location>
</feature>
<dbReference type="SUPFAM" id="SSF141868">
    <property type="entry name" value="EAL domain-like"/>
    <property type="match status" value="1"/>
</dbReference>
<dbReference type="InterPro" id="IPR050706">
    <property type="entry name" value="Cyclic-di-GMP_PDE-like"/>
</dbReference>
<dbReference type="EMBL" id="JALNMH010000006">
    <property type="protein sequence ID" value="MCK7593621.1"/>
    <property type="molecule type" value="Genomic_DNA"/>
</dbReference>
<dbReference type="SMART" id="SM00052">
    <property type="entry name" value="EAL"/>
    <property type="match status" value="1"/>
</dbReference>
<dbReference type="RefSeq" id="WP_248207484.1">
    <property type="nucleotide sequence ID" value="NZ_JALNMH010000006.1"/>
</dbReference>
<organism evidence="4 5">
    <name type="scientific">Pseudomarimonas salicorniae</name>
    <dbReference type="NCBI Taxonomy" id="2933270"/>
    <lineage>
        <taxon>Bacteria</taxon>
        <taxon>Pseudomonadati</taxon>
        <taxon>Pseudomonadota</taxon>
        <taxon>Gammaproteobacteria</taxon>
        <taxon>Lysobacterales</taxon>
        <taxon>Lysobacteraceae</taxon>
        <taxon>Pseudomarimonas</taxon>
    </lineage>
</organism>
<feature type="transmembrane region" description="Helical" evidence="1">
    <location>
        <begin position="123"/>
        <end position="141"/>
    </location>
</feature>
<evidence type="ECO:0000313" key="4">
    <source>
        <dbReference type="EMBL" id="MCK7593621.1"/>
    </source>
</evidence>
<dbReference type="Proteomes" id="UP001431449">
    <property type="component" value="Unassembled WGS sequence"/>
</dbReference>
<dbReference type="SMART" id="SM00267">
    <property type="entry name" value="GGDEF"/>
    <property type="match status" value="1"/>
</dbReference>
<feature type="transmembrane region" description="Helical" evidence="1">
    <location>
        <begin position="97"/>
        <end position="117"/>
    </location>
</feature>
<dbReference type="PROSITE" id="PS50887">
    <property type="entry name" value="GGDEF"/>
    <property type="match status" value="1"/>
</dbReference>
<keyword evidence="1" id="KW-1133">Transmembrane helix</keyword>
<dbReference type="Pfam" id="PF00563">
    <property type="entry name" value="EAL"/>
    <property type="match status" value="1"/>
</dbReference>
<accession>A0ABT0GGE0</accession>
<dbReference type="PANTHER" id="PTHR33121">
    <property type="entry name" value="CYCLIC DI-GMP PHOSPHODIESTERASE PDEF"/>
    <property type="match status" value="1"/>
</dbReference>
<reference evidence="4" key="1">
    <citation type="submission" date="2022-04" db="EMBL/GenBank/DDBJ databases">
        <title>Lysobacter sp. CAU 1642 isolated from sea sand.</title>
        <authorList>
            <person name="Kim W."/>
        </authorList>
    </citation>
    <scope>NUCLEOTIDE SEQUENCE</scope>
    <source>
        <strain evidence="4">CAU 1642</strain>
    </source>
</reference>
<dbReference type="CDD" id="cd01948">
    <property type="entry name" value="EAL"/>
    <property type="match status" value="1"/>
</dbReference>
<evidence type="ECO:0000313" key="5">
    <source>
        <dbReference type="Proteomes" id="UP001431449"/>
    </source>
</evidence>
<name>A0ABT0GGE0_9GAMM</name>
<dbReference type="Pfam" id="PF00990">
    <property type="entry name" value="GGDEF"/>
    <property type="match status" value="1"/>
</dbReference>
<dbReference type="Gene3D" id="3.30.70.270">
    <property type="match status" value="1"/>
</dbReference>
<dbReference type="CDD" id="cd01949">
    <property type="entry name" value="GGDEF"/>
    <property type="match status" value="1"/>
</dbReference>
<dbReference type="PROSITE" id="PS50883">
    <property type="entry name" value="EAL"/>
    <property type="match status" value="1"/>
</dbReference>
<feature type="transmembrane region" description="Helical" evidence="1">
    <location>
        <begin position="6"/>
        <end position="27"/>
    </location>
</feature>
<feature type="transmembrane region" description="Helical" evidence="1">
    <location>
        <begin position="187"/>
        <end position="209"/>
    </location>
</feature>
<feature type="domain" description="EAL" evidence="2">
    <location>
        <begin position="388"/>
        <end position="643"/>
    </location>
</feature>
<proteinExistence type="predicted"/>
<dbReference type="PANTHER" id="PTHR33121:SF70">
    <property type="entry name" value="SIGNALING PROTEIN YKOW"/>
    <property type="match status" value="1"/>
</dbReference>
<dbReference type="NCBIfam" id="TIGR00254">
    <property type="entry name" value="GGDEF"/>
    <property type="match status" value="1"/>
</dbReference>
<dbReference type="InterPro" id="IPR035919">
    <property type="entry name" value="EAL_sf"/>
</dbReference>
<feature type="transmembrane region" description="Helical" evidence="1">
    <location>
        <begin position="153"/>
        <end position="175"/>
    </location>
</feature>
<dbReference type="InterPro" id="IPR000160">
    <property type="entry name" value="GGDEF_dom"/>
</dbReference>
<evidence type="ECO:0000256" key="1">
    <source>
        <dbReference type="SAM" id="Phobius"/>
    </source>
</evidence>
<evidence type="ECO:0000259" key="3">
    <source>
        <dbReference type="PROSITE" id="PS50887"/>
    </source>
</evidence>
<keyword evidence="1" id="KW-0472">Membrane</keyword>
<sequence length="649" mass="70667">MAYPDIATLLLVTITLNGLVAAFMWLMHRTKPRARYFRLLAVGAAGSAVGWTLYATRDLGWPSGLSYVAAYLLVALYPGLLILAVRRFLKLKPPGPWQAGLCVAFVVLALGLAWAAGQRPHSMAVATGANALLFSASWLILLRHGRPFSPPVLTMLVTIGLSAMVLWLRLASGLWAHASGGAPESALILMALLIPMLASIMLALAFSVAEFRRDERKLREAFERDGLTGLPNRVPALEHLRIALERNEPLSLAFIDLDGFKRINDSLGHATGDLLLAAVSERLRPMLREGELLARFGGDEFLLLLPLPPGPSEHRCRELLQALSQPFEIEQRHVFVGGSAGLCAFPEDAREPRELLRLADTALYQAKLHTRGDVSRYTARMGDAASAELATELELRAALEDQRVQIFLQPRLDLVDGVCRGAEALMRIRRADGSLILPGDFIAVAERCGLMPRLGAVVLEQSCQALSTLRRSSLGEDFRLSVNLSPLELHDEALASRVEAALCRHGLPASALELELTETALVDDPLAAERRLSELRALGVAIALDDFGAGFSGLSHLLRFPISVLKIDRSFIERLRSDRIADALVEGLVGMAQRLGLRVVAEGIERHALITALQAMDCDEAQGYAIAKPMPLESLVGWLDSAREPQLTA</sequence>
<keyword evidence="5" id="KW-1185">Reference proteome</keyword>
<evidence type="ECO:0000259" key="2">
    <source>
        <dbReference type="PROSITE" id="PS50883"/>
    </source>
</evidence>
<dbReference type="InterPro" id="IPR043128">
    <property type="entry name" value="Rev_trsase/Diguanyl_cyclase"/>
</dbReference>
<dbReference type="InterPro" id="IPR001633">
    <property type="entry name" value="EAL_dom"/>
</dbReference>